<keyword evidence="1" id="KW-0812">Transmembrane</keyword>
<accession>A0A7E4VPZ4</accession>
<sequence length="312" mass="34804">MSTSVSNIILVILTFPLVLFNLTILVFLIACRRRRGDTVYKSSFFTIITITTCVDVVSECANIFMVRLSQVDLLKPYYLSIGFVPSVVFATTGYCLYTQSCLHLCVAINRLWVVRTASNMTRTKIGSICAKAIWLTPLTGVFLLGPRLFNVAEYSLTATNDLVMAYKENYVKQYQITVAALVPLTSAIITFVIDLVTVAKYRKLLSQQQQMTKQVKTELRLFAHAIVVFVAHLLMAVIEVAIYVAYLTGIDAIRAFAMPQYPWANDLLNLISGPALLLVAQGLWRLPKYGSTSFTGVTGGKGDTKRRQKQEK</sequence>
<keyword evidence="1" id="KW-1133">Transmembrane helix</keyword>
<evidence type="ECO:0000313" key="3">
    <source>
        <dbReference type="WBParaSite" id="Pan_g23576.t1"/>
    </source>
</evidence>
<keyword evidence="2" id="KW-1185">Reference proteome</keyword>
<feature type="transmembrane region" description="Helical" evidence="1">
    <location>
        <begin position="6"/>
        <end position="31"/>
    </location>
</feature>
<proteinExistence type="predicted"/>
<reference evidence="3" key="2">
    <citation type="submission" date="2020-10" db="UniProtKB">
        <authorList>
            <consortium name="WormBaseParasite"/>
        </authorList>
    </citation>
    <scope>IDENTIFICATION</scope>
</reference>
<dbReference type="Proteomes" id="UP000492821">
    <property type="component" value="Unassembled WGS sequence"/>
</dbReference>
<organism evidence="2 3">
    <name type="scientific">Panagrellus redivivus</name>
    <name type="common">Microworm</name>
    <dbReference type="NCBI Taxonomy" id="6233"/>
    <lineage>
        <taxon>Eukaryota</taxon>
        <taxon>Metazoa</taxon>
        <taxon>Ecdysozoa</taxon>
        <taxon>Nematoda</taxon>
        <taxon>Chromadorea</taxon>
        <taxon>Rhabditida</taxon>
        <taxon>Tylenchina</taxon>
        <taxon>Panagrolaimomorpha</taxon>
        <taxon>Panagrolaimoidea</taxon>
        <taxon>Panagrolaimidae</taxon>
        <taxon>Panagrellus</taxon>
    </lineage>
</organism>
<dbReference type="InterPro" id="IPR051119">
    <property type="entry name" value="Nematode_SR-like"/>
</dbReference>
<dbReference type="InterPro" id="IPR019426">
    <property type="entry name" value="7TM_GPCR_serpentine_rcpt_Srv"/>
</dbReference>
<feature type="transmembrane region" description="Helical" evidence="1">
    <location>
        <begin position="77"/>
        <end position="97"/>
    </location>
</feature>
<feature type="transmembrane region" description="Helical" evidence="1">
    <location>
        <begin position="267"/>
        <end position="284"/>
    </location>
</feature>
<evidence type="ECO:0000313" key="2">
    <source>
        <dbReference type="Proteomes" id="UP000492821"/>
    </source>
</evidence>
<keyword evidence="1" id="KW-0472">Membrane</keyword>
<name>A0A7E4VPZ4_PANRE</name>
<dbReference type="PANTHER" id="PTHR31627">
    <property type="entry name" value="SERPENTINE RECEPTOR CLASS GAMMA-RELATED"/>
    <property type="match status" value="1"/>
</dbReference>
<feature type="transmembrane region" description="Helical" evidence="1">
    <location>
        <begin position="43"/>
        <end position="65"/>
    </location>
</feature>
<dbReference type="PANTHER" id="PTHR31627:SF14">
    <property type="entry name" value="SERPENTINE RECEPTOR, CLASS T-RELATED"/>
    <property type="match status" value="1"/>
</dbReference>
<dbReference type="AlphaFoldDB" id="A0A7E4VPZ4"/>
<evidence type="ECO:0000256" key="1">
    <source>
        <dbReference type="SAM" id="Phobius"/>
    </source>
</evidence>
<dbReference type="Pfam" id="PF10323">
    <property type="entry name" value="7TM_GPCR_Srv"/>
    <property type="match status" value="1"/>
</dbReference>
<feature type="transmembrane region" description="Helical" evidence="1">
    <location>
        <begin position="174"/>
        <end position="198"/>
    </location>
</feature>
<feature type="transmembrane region" description="Helical" evidence="1">
    <location>
        <begin position="219"/>
        <end position="247"/>
    </location>
</feature>
<reference evidence="2" key="1">
    <citation type="journal article" date="2013" name="Genetics">
        <title>The draft genome and transcriptome of Panagrellus redivivus are shaped by the harsh demands of a free-living lifestyle.</title>
        <authorList>
            <person name="Srinivasan J."/>
            <person name="Dillman A.R."/>
            <person name="Macchietto M.G."/>
            <person name="Heikkinen L."/>
            <person name="Lakso M."/>
            <person name="Fracchia K.M."/>
            <person name="Antoshechkin I."/>
            <person name="Mortazavi A."/>
            <person name="Wong G."/>
            <person name="Sternberg P.W."/>
        </authorList>
    </citation>
    <scope>NUCLEOTIDE SEQUENCE [LARGE SCALE GENOMIC DNA]</scope>
    <source>
        <strain evidence="2">MT8872</strain>
    </source>
</reference>
<protein>
    <submittedName>
        <fullName evidence="3">G_PROTEIN_RECEP_F1_2 domain-containing protein</fullName>
    </submittedName>
</protein>
<dbReference type="WBParaSite" id="Pan_g23576.t1">
    <property type="protein sequence ID" value="Pan_g23576.t1"/>
    <property type="gene ID" value="Pan_g23576"/>
</dbReference>